<name>A1HMT6_9FIRM</name>
<dbReference type="InterPro" id="IPR050077">
    <property type="entry name" value="LexA_repressor"/>
</dbReference>
<feature type="domain" description="Peptidase S24/S26A/S26B/S26C" evidence="1">
    <location>
        <begin position="1"/>
        <end position="60"/>
    </location>
</feature>
<dbReference type="PANTHER" id="PTHR33516:SF2">
    <property type="entry name" value="LEXA REPRESSOR-RELATED"/>
    <property type="match status" value="1"/>
</dbReference>
<dbReference type="InterPro" id="IPR039418">
    <property type="entry name" value="LexA-like"/>
</dbReference>
<dbReference type="SUPFAM" id="SSF51306">
    <property type="entry name" value="LexA/Signal peptidase"/>
    <property type="match status" value="1"/>
</dbReference>
<dbReference type="eggNOG" id="COG1974">
    <property type="taxonomic scope" value="Bacteria"/>
</dbReference>
<dbReference type="EMBL" id="AAWL01000002">
    <property type="protein sequence ID" value="EAX48570.1"/>
    <property type="molecule type" value="Genomic_DNA"/>
</dbReference>
<comment type="caution">
    <text evidence="2">The sequence shown here is derived from an EMBL/GenBank/DDBJ whole genome shotgun (WGS) entry which is preliminary data.</text>
</comment>
<reference evidence="2 3" key="1">
    <citation type="submission" date="2007-01" db="EMBL/GenBank/DDBJ databases">
        <title>Annotation of the draft genome assembly of Thermosinus carboxydivorans Nor1.</title>
        <authorList>
            <consortium name="US DOE Joint Genome Institute (JGI-ORNL)"/>
            <person name="Larimer F."/>
            <person name="Land M."/>
            <person name="Hauser L."/>
        </authorList>
    </citation>
    <scope>NUCLEOTIDE SEQUENCE [LARGE SCALE GENOMIC DNA]</scope>
    <source>
        <strain evidence="2 3">Nor1</strain>
    </source>
</reference>
<evidence type="ECO:0000313" key="2">
    <source>
        <dbReference type="EMBL" id="EAX48570.1"/>
    </source>
</evidence>
<protein>
    <submittedName>
        <fullName evidence="2">Putative prophage repressor</fullName>
    </submittedName>
</protein>
<accession>A1HMT6</accession>
<dbReference type="MEROPS" id="S24.001"/>
<proteinExistence type="predicted"/>
<organism evidence="2 3">
    <name type="scientific">Thermosinus carboxydivorans Nor1</name>
    <dbReference type="NCBI Taxonomy" id="401526"/>
    <lineage>
        <taxon>Bacteria</taxon>
        <taxon>Bacillati</taxon>
        <taxon>Bacillota</taxon>
        <taxon>Negativicutes</taxon>
        <taxon>Selenomonadales</taxon>
        <taxon>Sporomusaceae</taxon>
        <taxon>Thermosinus</taxon>
    </lineage>
</organism>
<dbReference type="InterPro" id="IPR036286">
    <property type="entry name" value="LexA/Signal_pep-like_sf"/>
</dbReference>
<sequence>MIVREQNTARNGDIVVALLDGEEATVKRFYKERDYIRLQPENNYMEPIYSQNVTILGKVVGLYRRL</sequence>
<evidence type="ECO:0000259" key="1">
    <source>
        <dbReference type="Pfam" id="PF00717"/>
    </source>
</evidence>
<dbReference type="InterPro" id="IPR015927">
    <property type="entry name" value="Peptidase_S24_S26A/B/C"/>
</dbReference>
<dbReference type="Gene3D" id="2.10.109.10">
    <property type="entry name" value="Umud Fragment, subunit A"/>
    <property type="match status" value="1"/>
</dbReference>
<keyword evidence="3" id="KW-1185">Reference proteome</keyword>
<dbReference type="Pfam" id="PF00717">
    <property type="entry name" value="Peptidase_S24"/>
    <property type="match status" value="1"/>
</dbReference>
<reference evidence="2 3" key="2">
    <citation type="submission" date="2007-01" db="EMBL/GenBank/DDBJ databases">
        <title>Sequencing of the draft genome and assembly of Thermosinus carboxydivorans Nor1.</title>
        <authorList>
            <consortium name="US DOE Joint Genome Institute (JGI-PGF)"/>
            <person name="Copeland A."/>
            <person name="Lucas S."/>
            <person name="Lapidus A."/>
            <person name="Barry K."/>
            <person name="Glavina del Rio T."/>
            <person name="Dalin E."/>
            <person name="Tice H."/>
            <person name="Bruce D."/>
            <person name="Pitluck S."/>
            <person name="Richardson P."/>
        </authorList>
    </citation>
    <scope>NUCLEOTIDE SEQUENCE [LARGE SCALE GENOMIC DNA]</scope>
    <source>
        <strain evidence="2 3">Nor1</strain>
    </source>
</reference>
<evidence type="ECO:0000313" key="3">
    <source>
        <dbReference type="Proteomes" id="UP000005139"/>
    </source>
</evidence>
<dbReference type="AlphaFoldDB" id="A1HMT6"/>
<gene>
    <name evidence="2" type="ORF">TcarDRAFT_2042</name>
</gene>
<dbReference type="CDD" id="cd06529">
    <property type="entry name" value="S24_LexA-like"/>
    <property type="match status" value="1"/>
</dbReference>
<dbReference type="Proteomes" id="UP000005139">
    <property type="component" value="Unassembled WGS sequence"/>
</dbReference>
<dbReference type="PANTHER" id="PTHR33516">
    <property type="entry name" value="LEXA REPRESSOR"/>
    <property type="match status" value="1"/>
</dbReference>